<proteinExistence type="predicted"/>
<feature type="region of interest" description="Disordered" evidence="1">
    <location>
        <begin position="1"/>
        <end position="26"/>
    </location>
</feature>
<gene>
    <name evidence="2" type="ORF">VDGE_30107</name>
</gene>
<protein>
    <submittedName>
        <fullName evidence="2">Uncharacterized protein</fullName>
    </submittedName>
</protein>
<reference evidence="2 3" key="1">
    <citation type="submission" date="2018-12" db="EMBL/GenBank/DDBJ databases">
        <title>Genome of Verticillium dahliae isolate Getta Getta.</title>
        <authorList>
            <person name="Gardiner D.M."/>
        </authorList>
    </citation>
    <scope>NUCLEOTIDE SEQUENCE [LARGE SCALE GENOMIC DNA]</scope>
    <source>
        <strain evidence="2 3">Getta Getta</strain>
    </source>
</reference>
<dbReference type="EMBL" id="RSDZ01000030">
    <property type="protein sequence ID" value="RXG48344.1"/>
    <property type="molecule type" value="Genomic_DNA"/>
</dbReference>
<name>A0A444S4S0_VERDA</name>
<organism evidence="2 3">
    <name type="scientific">Verticillium dahliae</name>
    <name type="common">Verticillium wilt</name>
    <dbReference type="NCBI Taxonomy" id="27337"/>
    <lineage>
        <taxon>Eukaryota</taxon>
        <taxon>Fungi</taxon>
        <taxon>Dikarya</taxon>
        <taxon>Ascomycota</taxon>
        <taxon>Pezizomycotina</taxon>
        <taxon>Sordariomycetes</taxon>
        <taxon>Hypocreomycetidae</taxon>
        <taxon>Glomerellales</taxon>
        <taxon>Plectosphaerellaceae</taxon>
        <taxon>Verticillium</taxon>
    </lineage>
</organism>
<evidence type="ECO:0000313" key="3">
    <source>
        <dbReference type="Proteomes" id="UP000288725"/>
    </source>
</evidence>
<sequence length="115" mass="12533">MWVSKSFPLPPKPEISRLRPASITPTSATPYSLTTNPLCSFGTPSFAPTVCDVLGEPQACAYRRGWLERLAPLLATLYTQHGRIPTHRPTLDLILLVTIRPGPSISISYPSDTTG</sequence>
<accession>A0A444S4S0</accession>
<comment type="caution">
    <text evidence="2">The sequence shown here is derived from an EMBL/GenBank/DDBJ whole genome shotgun (WGS) entry which is preliminary data.</text>
</comment>
<dbReference type="AlphaFoldDB" id="A0A444S4S0"/>
<evidence type="ECO:0000256" key="1">
    <source>
        <dbReference type="SAM" id="MobiDB-lite"/>
    </source>
</evidence>
<dbReference type="Proteomes" id="UP000288725">
    <property type="component" value="Unassembled WGS sequence"/>
</dbReference>
<evidence type="ECO:0000313" key="2">
    <source>
        <dbReference type="EMBL" id="RXG48344.1"/>
    </source>
</evidence>